<evidence type="ECO:0000256" key="6">
    <source>
        <dbReference type="SAM" id="MobiDB-lite"/>
    </source>
</evidence>
<dbReference type="AlphaFoldDB" id="A0A1Y1LHP6"/>
<dbReference type="InterPro" id="IPR036236">
    <property type="entry name" value="Znf_C2H2_sf"/>
</dbReference>
<protein>
    <recommendedName>
        <fullName evidence="7">C2H2-type domain-containing protein</fullName>
    </recommendedName>
</protein>
<reference evidence="8" key="1">
    <citation type="journal article" date="2016" name="Sci. Rep.">
        <title>Molecular characterization of firefly nuptial gifts: a multi-omics approach sheds light on postcopulatory sexual selection.</title>
        <authorList>
            <person name="Al-Wathiqui N."/>
            <person name="Fallon T.R."/>
            <person name="South A."/>
            <person name="Weng J.K."/>
            <person name="Lewis S.M."/>
        </authorList>
    </citation>
    <scope>NUCLEOTIDE SEQUENCE</scope>
</reference>
<keyword evidence="3 5" id="KW-0863">Zinc-finger</keyword>
<evidence type="ECO:0000313" key="9">
    <source>
        <dbReference type="EMBL" id="KAB0796806.1"/>
    </source>
</evidence>
<dbReference type="OrthoDB" id="3561125at2759"/>
<dbReference type="InParanoid" id="A0A1Y1LHP6"/>
<keyword evidence="10" id="KW-1185">Reference proteome</keyword>
<feature type="domain" description="C2H2-type" evidence="7">
    <location>
        <begin position="433"/>
        <end position="460"/>
    </location>
</feature>
<dbReference type="EMBL" id="VVIM01000007">
    <property type="protein sequence ID" value="KAB0796806.1"/>
    <property type="molecule type" value="Genomic_DNA"/>
</dbReference>
<dbReference type="GO" id="GO:0045944">
    <property type="term" value="P:positive regulation of transcription by RNA polymerase II"/>
    <property type="evidence" value="ECO:0007669"/>
    <property type="project" value="TreeGrafter"/>
</dbReference>
<dbReference type="EMBL" id="GEZM01057171">
    <property type="protein sequence ID" value="JAV72411.1"/>
    <property type="molecule type" value="Transcribed_RNA"/>
</dbReference>
<dbReference type="PANTHER" id="PTHR24403:SF67">
    <property type="entry name" value="FI01116P-RELATED"/>
    <property type="match status" value="1"/>
</dbReference>
<feature type="domain" description="C2H2-type" evidence="7">
    <location>
        <begin position="405"/>
        <end position="433"/>
    </location>
</feature>
<evidence type="ECO:0000256" key="4">
    <source>
        <dbReference type="ARBA" id="ARBA00022833"/>
    </source>
</evidence>
<evidence type="ECO:0000313" key="8">
    <source>
        <dbReference type="EMBL" id="JAV72411.1"/>
    </source>
</evidence>
<evidence type="ECO:0000256" key="1">
    <source>
        <dbReference type="ARBA" id="ARBA00022723"/>
    </source>
</evidence>
<dbReference type="GO" id="GO:0008270">
    <property type="term" value="F:zinc ion binding"/>
    <property type="evidence" value="ECO:0007669"/>
    <property type="project" value="UniProtKB-KW"/>
</dbReference>
<organism evidence="8">
    <name type="scientific">Photinus pyralis</name>
    <name type="common">Common eastern firefly</name>
    <name type="synonym">Lampyris pyralis</name>
    <dbReference type="NCBI Taxonomy" id="7054"/>
    <lineage>
        <taxon>Eukaryota</taxon>
        <taxon>Metazoa</taxon>
        <taxon>Ecdysozoa</taxon>
        <taxon>Arthropoda</taxon>
        <taxon>Hexapoda</taxon>
        <taxon>Insecta</taxon>
        <taxon>Pterygota</taxon>
        <taxon>Neoptera</taxon>
        <taxon>Endopterygota</taxon>
        <taxon>Coleoptera</taxon>
        <taxon>Polyphaga</taxon>
        <taxon>Elateriformia</taxon>
        <taxon>Elateroidea</taxon>
        <taxon>Lampyridae</taxon>
        <taxon>Lampyrinae</taxon>
        <taxon>Photinus</taxon>
    </lineage>
</organism>
<dbReference type="GO" id="GO:0005634">
    <property type="term" value="C:nucleus"/>
    <property type="evidence" value="ECO:0007669"/>
    <property type="project" value="TreeGrafter"/>
</dbReference>
<keyword evidence="2" id="KW-0677">Repeat</keyword>
<feature type="region of interest" description="Disordered" evidence="6">
    <location>
        <begin position="104"/>
        <end position="126"/>
    </location>
</feature>
<dbReference type="PANTHER" id="PTHR24403">
    <property type="entry name" value="ZINC FINGER PROTEIN"/>
    <property type="match status" value="1"/>
</dbReference>
<dbReference type="InterPro" id="IPR013087">
    <property type="entry name" value="Znf_C2H2_type"/>
</dbReference>
<keyword evidence="1" id="KW-0479">Metal-binding</keyword>
<proteinExistence type="predicted"/>
<dbReference type="SMART" id="SM00355">
    <property type="entry name" value="ZnF_C2H2"/>
    <property type="match status" value="6"/>
</dbReference>
<evidence type="ECO:0000313" key="10">
    <source>
        <dbReference type="Proteomes" id="UP000327044"/>
    </source>
</evidence>
<dbReference type="InterPro" id="IPR050688">
    <property type="entry name" value="Zinc_finger/UBP_domain"/>
</dbReference>
<dbReference type="Proteomes" id="UP000327044">
    <property type="component" value="Unassembled WGS sequence"/>
</dbReference>
<feature type="domain" description="C2H2-type" evidence="7">
    <location>
        <begin position="377"/>
        <end position="405"/>
    </location>
</feature>
<evidence type="ECO:0000259" key="7">
    <source>
        <dbReference type="PROSITE" id="PS50157"/>
    </source>
</evidence>
<keyword evidence="4" id="KW-0862">Zinc</keyword>
<dbReference type="SUPFAM" id="SSF57667">
    <property type="entry name" value="beta-beta-alpha zinc fingers"/>
    <property type="match status" value="2"/>
</dbReference>
<dbReference type="PROSITE" id="PS50157">
    <property type="entry name" value="ZINC_FINGER_C2H2_2"/>
    <property type="match status" value="3"/>
</dbReference>
<name>A0A1Y1LHP6_PHOPY</name>
<evidence type="ECO:0000256" key="5">
    <source>
        <dbReference type="PROSITE-ProRule" id="PRU00042"/>
    </source>
</evidence>
<reference evidence="9 10" key="2">
    <citation type="journal article" date="2018" name="Elife">
        <title>Firefly genomes illuminate parallel origins of bioluminescence in beetles.</title>
        <authorList>
            <person name="Fallon T.R."/>
            <person name="Lower S.E."/>
            <person name="Chang C.H."/>
            <person name="Bessho-Uehara M."/>
            <person name="Martin G.J."/>
            <person name="Bewick A.J."/>
            <person name="Behringer M."/>
            <person name="Debat H.J."/>
            <person name="Wong I."/>
            <person name="Day J.C."/>
            <person name="Suvorov A."/>
            <person name="Silva C.J."/>
            <person name="Stanger-Hall K.F."/>
            <person name="Hall D.W."/>
            <person name="Schmitz R.J."/>
            <person name="Nelson D.R."/>
            <person name="Lewis S.M."/>
            <person name="Shigenobu S."/>
            <person name="Bybee S.M."/>
            <person name="Larracuente A.M."/>
            <person name="Oba Y."/>
            <person name="Weng J.K."/>
        </authorList>
    </citation>
    <scope>NUCLEOTIDE SEQUENCE [LARGE SCALE GENOMIC DNA]</scope>
    <source>
        <strain evidence="9">1611_PpyrPB1</strain>
        <tissue evidence="9">Whole body</tissue>
    </source>
</reference>
<dbReference type="Gene3D" id="3.30.160.60">
    <property type="entry name" value="Classic Zinc Finger"/>
    <property type="match status" value="3"/>
</dbReference>
<accession>A0A1Y1LHP6</accession>
<sequence length="471" mass="53881">MDSIIKTELQEEDAEVSLEINGQHQKQIDVKQEEDINCFLNGQEFTMNEGRDSCRMQRKRKSDSDANNLNYQLLNQHQLSNITMPPGTTIVFLPFVIPLASSNGYSTESVSNENRHSAKRRKGNNPTLQDIVVISDDEENHLFNEDLSLNQESNCRMEINRFGNDSNNLSDTHHQSIGAATVSSNSGHLGGRKSTMDNVNFHRLPELKQEAEINCMLTDQDFSINEAQNCSMQRHGEEIGSPLDQTGQVSNDATVAQMSTVSDEQHLNDEQCENTVVEDENLTSNIGQRVKCHHCSFTTKWKTSLIKHIEGRHRLYEFNCAHCSFTTNTKWNIISHIQFLHPHDSLENLKCDKCKYTTKRKKGLMLHMLTVHGTKRYRCQQCSFTTKYKSCLSNHVRGRHGAEKYYCQQCSFVTNAKANLARHVRGQHGTEKYDCQQCTFTTRNRRNLSRHVKMHHCKEGIPLSAERTLTS</sequence>
<evidence type="ECO:0000256" key="3">
    <source>
        <dbReference type="ARBA" id="ARBA00022771"/>
    </source>
</evidence>
<reference evidence="9" key="3">
    <citation type="submission" date="2019-08" db="EMBL/GenBank/DDBJ databases">
        <authorList>
            <consortium name="Photinus pyralis genome working group"/>
            <person name="Fallon T.R."/>
            <person name="Sander Lower S.E."/>
            <person name="Weng J.-K."/>
        </authorList>
    </citation>
    <scope>NUCLEOTIDE SEQUENCE</scope>
    <source>
        <strain evidence="9">1611_PpyrPB1</strain>
        <tissue evidence="9">Whole body</tissue>
    </source>
</reference>
<gene>
    <name evidence="9" type="ORF">PPYR_10867</name>
</gene>
<evidence type="ECO:0000256" key="2">
    <source>
        <dbReference type="ARBA" id="ARBA00022737"/>
    </source>
</evidence>